<keyword evidence="2" id="KW-1185">Reference proteome</keyword>
<sequence>MNDSRRLAIRRLVAEPRQTEESRKLLVAEMERLGAPSARAAVRCFDARRAVRDASALRRLFSRRHR</sequence>
<dbReference type="AlphaFoldDB" id="A0A399G941"/>
<name>A0A399G941_9ACTN</name>
<dbReference type="EMBL" id="CP063196">
    <property type="protein sequence ID" value="UOE20629.1"/>
    <property type="molecule type" value="Genomic_DNA"/>
</dbReference>
<evidence type="ECO:0000313" key="2">
    <source>
        <dbReference type="Proteomes" id="UP000265719"/>
    </source>
</evidence>
<evidence type="ECO:0000313" key="1">
    <source>
        <dbReference type="EMBL" id="UOE20629.1"/>
    </source>
</evidence>
<protein>
    <submittedName>
        <fullName evidence="1">Uncharacterized protein</fullName>
    </submittedName>
</protein>
<dbReference type="RefSeq" id="WP_068692007.1">
    <property type="nucleotide sequence ID" value="NZ_CP063196.1"/>
</dbReference>
<dbReference type="OrthoDB" id="9966849at2"/>
<organism evidence="1 2">
    <name type="scientific">Thermobifida halotolerans</name>
    <dbReference type="NCBI Taxonomy" id="483545"/>
    <lineage>
        <taxon>Bacteria</taxon>
        <taxon>Bacillati</taxon>
        <taxon>Actinomycetota</taxon>
        <taxon>Actinomycetes</taxon>
        <taxon>Streptosporangiales</taxon>
        <taxon>Nocardiopsidaceae</taxon>
        <taxon>Thermobifida</taxon>
    </lineage>
</organism>
<reference evidence="1" key="1">
    <citation type="submission" date="2020-10" db="EMBL/GenBank/DDBJ databases">
        <title>De novo genome project of the cellulose decomposer Thermobifida halotolerans type strain.</title>
        <authorList>
            <person name="Nagy I."/>
            <person name="Horvath B."/>
            <person name="Kukolya J."/>
            <person name="Nagy I."/>
            <person name="Orsini M."/>
        </authorList>
    </citation>
    <scope>NUCLEOTIDE SEQUENCE</scope>
    <source>
        <strain evidence="1">DSM 44931</strain>
    </source>
</reference>
<proteinExistence type="predicted"/>
<dbReference type="Proteomes" id="UP000265719">
    <property type="component" value="Chromosome"/>
</dbReference>
<accession>A0A399G941</accession>
<gene>
    <name evidence="1" type="ORF">NI17_005280</name>
</gene>
<dbReference type="KEGG" id="thao:NI17_005280"/>